<gene>
    <name evidence="2" type="ORF">OUZ56_004245</name>
</gene>
<dbReference type="Proteomes" id="UP001234178">
    <property type="component" value="Unassembled WGS sequence"/>
</dbReference>
<comment type="caution">
    <text evidence="2">The sequence shown here is derived from an EMBL/GenBank/DDBJ whole genome shotgun (WGS) entry which is preliminary data.</text>
</comment>
<accession>A0ABQ9YP60</accession>
<feature type="compositionally biased region" description="Basic and acidic residues" evidence="1">
    <location>
        <begin position="50"/>
        <end position="60"/>
    </location>
</feature>
<evidence type="ECO:0000256" key="1">
    <source>
        <dbReference type="SAM" id="MobiDB-lite"/>
    </source>
</evidence>
<proteinExistence type="predicted"/>
<protein>
    <submittedName>
        <fullName evidence="2">Uncharacterized protein</fullName>
    </submittedName>
</protein>
<name>A0ABQ9YP60_9CRUS</name>
<sequence length="60" mass="6700">MKSIWLVSAVQNEVGADCEELPWKLLEKVGASGQTAPEAVKKTKTKQKNKHVDLVKKQRP</sequence>
<keyword evidence="3" id="KW-1185">Reference proteome</keyword>
<feature type="region of interest" description="Disordered" evidence="1">
    <location>
        <begin position="32"/>
        <end position="60"/>
    </location>
</feature>
<dbReference type="EMBL" id="JAOYFB010000001">
    <property type="protein sequence ID" value="KAK4002417.1"/>
    <property type="molecule type" value="Genomic_DNA"/>
</dbReference>
<evidence type="ECO:0000313" key="3">
    <source>
        <dbReference type="Proteomes" id="UP001234178"/>
    </source>
</evidence>
<evidence type="ECO:0000313" key="2">
    <source>
        <dbReference type="EMBL" id="KAK4002417.1"/>
    </source>
</evidence>
<reference evidence="2 3" key="1">
    <citation type="journal article" date="2023" name="Nucleic Acids Res.">
        <title>The hologenome of Daphnia magna reveals possible DNA methylation and microbiome-mediated evolution of the host genome.</title>
        <authorList>
            <person name="Chaturvedi A."/>
            <person name="Li X."/>
            <person name="Dhandapani V."/>
            <person name="Marshall H."/>
            <person name="Kissane S."/>
            <person name="Cuenca-Cambronero M."/>
            <person name="Asole G."/>
            <person name="Calvet F."/>
            <person name="Ruiz-Romero M."/>
            <person name="Marangio P."/>
            <person name="Guigo R."/>
            <person name="Rago D."/>
            <person name="Mirbahai L."/>
            <person name="Eastwood N."/>
            <person name="Colbourne J.K."/>
            <person name="Zhou J."/>
            <person name="Mallon E."/>
            <person name="Orsini L."/>
        </authorList>
    </citation>
    <scope>NUCLEOTIDE SEQUENCE [LARGE SCALE GENOMIC DNA]</scope>
    <source>
        <strain evidence="2">LRV0_1</strain>
    </source>
</reference>
<organism evidence="2 3">
    <name type="scientific">Daphnia magna</name>
    <dbReference type="NCBI Taxonomy" id="35525"/>
    <lineage>
        <taxon>Eukaryota</taxon>
        <taxon>Metazoa</taxon>
        <taxon>Ecdysozoa</taxon>
        <taxon>Arthropoda</taxon>
        <taxon>Crustacea</taxon>
        <taxon>Branchiopoda</taxon>
        <taxon>Diplostraca</taxon>
        <taxon>Cladocera</taxon>
        <taxon>Anomopoda</taxon>
        <taxon>Daphniidae</taxon>
        <taxon>Daphnia</taxon>
    </lineage>
</organism>